<evidence type="ECO:0000259" key="4">
    <source>
        <dbReference type="PROSITE" id="PS50830"/>
    </source>
</evidence>
<dbReference type="PROSITE" id="PS50830">
    <property type="entry name" value="TNASE_3"/>
    <property type="match status" value="1"/>
</dbReference>
<evidence type="ECO:0000256" key="3">
    <source>
        <dbReference type="ARBA" id="ARBA00022801"/>
    </source>
</evidence>
<feature type="domain" description="TNase-like" evidence="4">
    <location>
        <begin position="10"/>
        <end position="143"/>
    </location>
</feature>
<keyword evidence="1" id="KW-0540">Nuclease</keyword>
<dbReference type="SUPFAM" id="SSF50199">
    <property type="entry name" value="Staphylococcal nuclease"/>
    <property type="match status" value="1"/>
</dbReference>
<name>A0A3Q9R280_9BACI</name>
<proteinExistence type="predicted"/>
<protein>
    <recommendedName>
        <fullName evidence="4">TNase-like domain-containing protein</fullName>
    </recommendedName>
</protein>
<dbReference type="SMART" id="SM00318">
    <property type="entry name" value="SNc"/>
    <property type="match status" value="1"/>
</dbReference>
<dbReference type="PANTHER" id="PTHR12302">
    <property type="entry name" value="EBNA2 BINDING PROTEIN P100"/>
    <property type="match status" value="1"/>
</dbReference>
<accession>A0A3Q9R280</accession>
<evidence type="ECO:0000313" key="6">
    <source>
        <dbReference type="Proteomes" id="UP000282892"/>
    </source>
</evidence>
<dbReference type="GO" id="GO:0016787">
    <property type="term" value="F:hydrolase activity"/>
    <property type="evidence" value="ECO:0007669"/>
    <property type="project" value="UniProtKB-KW"/>
</dbReference>
<dbReference type="KEGG" id="nmk:CHR53_15750"/>
<keyword evidence="2" id="KW-0255">Endonuclease</keyword>
<evidence type="ECO:0000313" key="5">
    <source>
        <dbReference type="EMBL" id="AZU65003.1"/>
    </source>
</evidence>
<evidence type="ECO:0000256" key="2">
    <source>
        <dbReference type="ARBA" id="ARBA00022759"/>
    </source>
</evidence>
<dbReference type="Proteomes" id="UP000282892">
    <property type="component" value="Chromosome"/>
</dbReference>
<dbReference type="InterPro" id="IPR016071">
    <property type="entry name" value="Staphylococal_nuclease_OB-fold"/>
</dbReference>
<dbReference type="OrthoDB" id="4376109at2"/>
<dbReference type="InterPro" id="IPR035437">
    <property type="entry name" value="SNase_OB-fold_sf"/>
</dbReference>
<dbReference type="STRING" id="1193713.GCA_001636315_05574"/>
<keyword evidence="6" id="KW-1185">Reference proteome</keyword>
<reference evidence="5 6" key="1">
    <citation type="submission" date="2017-07" db="EMBL/GenBank/DDBJ databases">
        <title>The complete genome sequence of Bacillus mesonae strain H20-5, an efficient strain improving plant abiotic stress resistance.</title>
        <authorList>
            <person name="Kim S.Y."/>
            <person name="Song H."/>
            <person name="Sang M.K."/>
            <person name="Weon H.-Y."/>
            <person name="Song J."/>
        </authorList>
    </citation>
    <scope>NUCLEOTIDE SEQUENCE [LARGE SCALE GENOMIC DNA]</scope>
    <source>
        <strain evidence="5 6">H20-5</strain>
    </source>
</reference>
<dbReference type="GO" id="GO:0004519">
    <property type="term" value="F:endonuclease activity"/>
    <property type="evidence" value="ECO:0007669"/>
    <property type="project" value="UniProtKB-KW"/>
</dbReference>
<organism evidence="5 6">
    <name type="scientific">Neobacillus mesonae</name>
    <dbReference type="NCBI Taxonomy" id="1193713"/>
    <lineage>
        <taxon>Bacteria</taxon>
        <taxon>Bacillati</taxon>
        <taxon>Bacillota</taxon>
        <taxon>Bacilli</taxon>
        <taxon>Bacillales</taxon>
        <taxon>Bacillaceae</taxon>
        <taxon>Neobacillus</taxon>
    </lineage>
</organism>
<dbReference type="Pfam" id="PF00565">
    <property type="entry name" value="SNase"/>
    <property type="match status" value="1"/>
</dbReference>
<dbReference type="PANTHER" id="PTHR12302:SF3">
    <property type="entry name" value="SERINE_THREONINE-PROTEIN KINASE 31"/>
    <property type="match status" value="1"/>
</dbReference>
<dbReference type="Gene3D" id="2.40.50.90">
    <property type="match status" value="1"/>
</dbReference>
<evidence type="ECO:0000256" key="1">
    <source>
        <dbReference type="ARBA" id="ARBA00022722"/>
    </source>
</evidence>
<gene>
    <name evidence="5" type="ORF">CHR53_15750</name>
</gene>
<dbReference type="AlphaFoldDB" id="A0A3Q9R280"/>
<dbReference type="EMBL" id="CP022572">
    <property type="protein sequence ID" value="AZU65003.1"/>
    <property type="molecule type" value="Genomic_DNA"/>
</dbReference>
<keyword evidence="3" id="KW-0378">Hydrolase</keyword>
<sequence length="157" mass="17700">MKLTGATETGRIPARLVETIDGDTIKVMVMGKIETVRYLLIDTPESKKPGLCIQPYAREAAIRNENLVKGGPLSLEFEQGNTKDSYGRLLAYVYVDGQSVQEKLLLEGLARVAYIINQPYKYLLEYQSDERMAKEDKRKIWSRPGYVTSRGFNGCGM</sequence>